<dbReference type="Gene3D" id="3.30.200.20">
    <property type="entry name" value="Phosphorylase Kinase, domain 1"/>
    <property type="match status" value="1"/>
</dbReference>
<dbReference type="InterPro" id="IPR008271">
    <property type="entry name" value="Ser/Thr_kinase_AS"/>
</dbReference>
<dbReference type="SMART" id="SM00220">
    <property type="entry name" value="S_TKc"/>
    <property type="match status" value="1"/>
</dbReference>
<evidence type="ECO:0000259" key="9">
    <source>
        <dbReference type="PROSITE" id="PS50011"/>
    </source>
</evidence>
<dbReference type="RefSeq" id="WP_255218521.1">
    <property type="nucleotide sequence ID" value="NZ_JBIRUQ010000002.1"/>
</dbReference>
<evidence type="ECO:0000256" key="5">
    <source>
        <dbReference type="ARBA" id="ARBA00022777"/>
    </source>
</evidence>
<feature type="compositionally biased region" description="Pro residues" evidence="8">
    <location>
        <begin position="349"/>
        <end position="363"/>
    </location>
</feature>
<keyword evidence="4 7" id="KW-0547">Nucleotide-binding</keyword>
<feature type="compositionally biased region" description="Pro residues" evidence="8">
    <location>
        <begin position="310"/>
        <end position="322"/>
    </location>
</feature>
<dbReference type="EC" id="2.7.11.1" evidence="1"/>
<dbReference type="PANTHER" id="PTHR43289">
    <property type="entry name" value="MITOGEN-ACTIVATED PROTEIN KINASE KINASE KINASE 20-RELATED"/>
    <property type="match status" value="1"/>
</dbReference>
<dbReference type="InterPro" id="IPR000719">
    <property type="entry name" value="Prot_kinase_dom"/>
</dbReference>
<dbReference type="InterPro" id="IPR017441">
    <property type="entry name" value="Protein_kinase_ATP_BS"/>
</dbReference>
<evidence type="ECO:0000256" key="1">
    <source>
        <dbReference type="ARBA" id="ARBA00012513"/>
    </source>
</evidence>
<organism evidence="10 11">
    <name type="scientific">Nocardia carnea</name>
    <dbReference type="NCBI Taxonomy" id="37328"/>
    <lineage>
        <taxon>Bacteria</taxon>
        <taxon>Bacillati</taxon>
        <taxon>Actinomycetota</taxon>
        <taxon>Actinomycetes</taxon>
        <taxon>Mycobacteriales</taxon>
        <taxon>Nocardiaceae</taxon>
        <taxon>Nocardia</taxon>
    </lineage>
</organism>
<feature type="compositionally biased region" description="Low complexity" evidence="8">
    <location>
        <begin position="487"/>
        <end position="519"/>
    </location>
</feature>
<feature type="region of interest" description="Disordered" evidence="8">
    <location>
        <begin position="280"/>
        <end position="363"/>
    </location>
</feature>
<feature type="compositionally biased region" description="Acidic residues" evidence="8">
    <location>
        <begin position="520"/>
        <end position="530"/>
    </location>
</feature>
<evidence type="ECO:0000256" key="7">
    <source>
        <dbReference type="PROSITE-ProRule" id="PRU10141"/>
    </source>
</evidence>
<evidence type="ECO:0000256" key="4">
    <source>
        <dbReference type="ARBA" id="ARBA00022741"/>
    </source>
</evidence>
<dbReference type="InterPro" id="IPR011009">
    <property type="entry name" value="Kinase-like_dom_sf"/>
</dbReference>
<dbReference type="CDD" id="cd14014">
    <property type="entry name" value="STKc_PknB_like"/>
    <property type="match status" value="1"/>
</dbReference>
<dbReference type="PROSITE" id="PS50011">
    <property type="entry name" value="PROTEIN_KINASE_DOM"/>
    <property type="match status" value="1"/>
</dbReference>
<accession>A0ABW7TKF3</accession>
<dbReference type="GeneID" id="93509718"/>
<feature type="compositionally biased region" description="Pro residues" evidence="8">
    <location>
        <begin position="421"/>
        <end position="431"/>
    </location>
</feature>
<feature type="compositionally biased region" description="Polar residues" evidence="8">
    <location>
        <begin position="533"/>
        <end position="561"/>
    </location>
</feature>
<evidence type="ECO:0000256" key="2">
    <source>
        <dbReference type="ARBA" id="ARBA00022527"/>
    </source>
</evidence>
<name>A0ABW7TKF3_9NOCA</name>
<dbReference type="GO" id="GO:0016301">
    <property type="term" value="F:kinase activity"/>
    <property type="evidence" value="ECO:0007669"/>
    <property type="project" value="UniProtKB-KW"/>
</dbReference>
<keyword evidence="11" id="KW-1185">Reference proteome</keyword>
<feature type="compositionally biased region" description="Pro residues" evidence="8">
    <location>
        <begin position="288"/>
        <end position="299"/>
    </location>
</feature>
<protein>
    <recommendedName>
        <fullName evidence="1">non-specific serine/threonine protein kinase</fullName>
        <ecNumber evidence="1">2.7.11.1</ecNumber>
    </recommendedName>
</protein>
<evidence type="ECO:0000256" key="8">
    <source>
        <dbReference type="SAM" id="MobiDB-lite"/>
    </source>
</evidence>
<reference evidence="10 11" key="1">
    <citation type="submission" date="2024-10" db="EMBL/GenBank/DDBJ databases">
        <title>The Natural Products Discovery Center: Release of the First 8490 Sequenced Strains for Exploring Actinobacteria Biosynthetic Diversity.</title>
        <authorList>
            <person name="Kalkreuter E."/>
            <person name="Kautsar S.A."/>
            <person name="Yang D."/>
            <person name="Bader C.D."/>
            <person name="Teijaro C.N."/>
            <person name="Fluegel L."/>
            <person name="Davis C.M."/>
            <person name="Simpson J.R."/>
            <person name="Lauterbach L."/>
            <person name="Steele A.D."/>
            <person name="Gui C."/>
            <person name="Meng S."/>
            <person name="Li G."/>
            <person name="Viehrig K."/>
            <person name="Ye F."/>
            <person name="Su P."/>
            <person name="Kiefer A.F."/>
            <person name="Nichols A."/>
            <person name="Cepeda A.J."/>
            <person name="Yan W."/>
            <person name="Fan B."/>
            <person name="Jiang Y."/>
            <person name="Adhikari A."/>
            <person name="Zheng C.-J."/>
            <person name="Schuster L."/>
            <person name="Cowan T.M."/>
            <person name="Smanski M.J."/>
            <person name="Chevrette M.G."/>
            <person name="De Carvalho L.P.S."/>
            <person name="Shen B."/>
        </authorList>
    </citation>
    <scope>NUCLEOTIDE SEQUENCE [LARGE SCALE GENOMIC DNA]</scope>
    <source>
        <strain evidence="10 11">NPDC020568</strain>
    </source>
</reference>
<feature type="compositionally biased region" description="Pro residues" evidence="8">
    <location>
        <begin position="455"/>
        <end position="486"/>
    </location>
</feature>
<dbReference type="PANTHER" id="PTHR43289:SF6">
    <property type="entry name" value="SERINE_THREONINE-PROTEIN KINASE NEKL-3"/>
    <property type="match status" value="1"/>
</dbReference>
<feature type="binding site" evidence="7">
    <location>
        <position position="49"/>
    </location>
    <ligand>
        <name>ATP</name>
        <dbReference type="ChEBI" id="CHEBI:30616"/>
    </ligand>
</feature>
<sequence>MTGHRMWYPLLVEGTPFGRYRLLDLLGAGAMGEVHRAYDTGTDRLVAVKVLAREYAHDAVYRKRFQREAQVAARLAEPHIVPIHDFGEIDGRLYLDMRLVQAPNLAELLAERDRLDPGEAVEVIAQIAAALDAAHAEGLVHRDVKPSNILVTAEGFAYLIDFGIARSDEDTTVTTTGAVIGTFAYMAPERLADDESDTRSDVYSLACVLYECLVGAKPYRGESMQRQIAAHLNDEPPLPSTAGLPRPFDAVIAKGMAKYPGDRYETAGALAAAARAALWEPPTEASPAPAPLPPAPDPATPDSVTGGPHTPAPGTPVTPAEPTPVAAAGPVPSTTPDPDPLVFSAPTPVTTPEPVPLTAPTPRPPWRAIVVMSVLALAVAGASALALTRDNNSTLVTETPGTAPPAASSTIREPATSAPGSIPPEPPPALAPPVSVTESVPLPVTPVAPSGPAAEPAPPPVWTEPEPQPSAPPPPPPVTTTPPPPVTTTTTEPAESATTTPETTTPETTTPVTTVTTTEEAGEEVAEEGSADATGSTIATSSAVGSTDGTATSPSTGSVTETTASPSTGTAADTSSSASSTDDVTAIPSPAADAG</sequence>
<dbReference type="PROSITE" id="PS00107">
    <property type="entry name" value="PROTEIN_KINASE_ATP"/>
    <property type="match status" value="1"/>
</dbReference>
<evidence type="ECO:0000256" key="3">
    <source>
        <dbReference type="ARBA" id="ARBA00022679"/>
    </source>
</evidence>
<evidence type="ECO:0000313" key="10">
    <source>
        <dbReference type="EMBL" id="MFI1461501.1"/>
    </source>
</evidence>
<dbReference type="PRINTS" id="PR01217">
    <property type="entry name" value="PRICHEXTENSN"/>
</dbReference>
<feature type="domain" description="Protein kinase" evidence="9">
    <location>
        <begin position="20"/>
        <end position="278"/>
    </location>
</feature>
<keyword evidence="2" id="KW-0723">Serine/threonine-protein kinase</keyword>
<dbReference type="Pfam" id="PF00069">
    <property type="entry name" value="Pkinase"/>
    <property type="match status" value="1"/>
</dbReference>
<feature type="region of interest" description="Disordered" evidence="8">
    <location>
        <begin position="394"/>
        <end position="595"/>
    </location>
</feature>
<dbReference type="Proteomes" id="UP001611263">
    <property type="component" value="Unassembled WGS sequence"/>
</dbReference>
<dbReference type="SUPFAM" id="SSF56112">
    <property type="entry name" value="Protein kinase-like (PK-like)"/>
    <property type="match status" value="1"/>
</dbReference>
<keyword evidence="6 7" id="KW-0067">ATP-binding</keyword>
<dbReference type="Gene3D" id="1.10.510.10">
    <property type="entry name" value="Transferase(Phosphotransferase) domain 1"/>
    <property type="match status" value="1"/>
</dbReference>
<feature type="compositionally biased region" description="Low complexity" evidence="8">
    <location>
        <begin position="300"/>
        <end position="309"/>
    </location>
</feature>
<dbReference type="PROSITE" id="PS00108">
    <property type="entry name" value="PROTEIN_KINASE_ST"/>
    <property type="match status" value="1"/>
</dbReference>
<gene>
    <name evidence="10" type="ORF">ACH4WX_12355</name>
</gene>
<feature type="compositionally biased region" description="Low complexity" evidence="8">
    <location>
        <begin position="562"/>
        <end position="586"/>
    </location>
</feature>
<keyword evidence="3" id="KW-0808">Transferase</keyword>
<dbReference type="EMBL" id="JBIRUQ010000002">
    <property type="protein sequence ID" value="MFI1461501.1"/>
    <property type="molecule type" value="Genomic_DNA"/>
</dbReference>
<keyword evidence="5 10" id="KW-0418">Kinase</keyword>
<evidence type="ECO:0000256" key="6">
    <source>
        <dbReference type="ARBA" id="ARBA00022840"/>
    </source>
</evidence>
<comment type="caution">
    <text evidence="10">The sequence shown here is derived from an EMBL/GenBank/DDBJ whole genome shotgun (WGS) entry which is preliminary data.</text>
</comment>
<evidence type="ECO:0000313" key="11">
    <source>
        <dbReference type="Proteomes" id="UP001611263"/>
    </source>
</evidence>
<feature type="compositionally biased region" description="Low complexity" evidence="8">
    <location>
        <begin position="323"/>
        <end position="332"/>
    </location>
</feature>
<proteinExistence type="predicted"/>